<feature type="transmembrane region" description="Helical" evidence="16">
    <location>
        <begin position="99"/>
        <end position="121"/>
    </location>
</feature>
<comment type="subcellular location">
    <subcellularLocation>
        <location evidence="2">Cell membrane</location>
        <topology evidence="2">Multi-pass membrane protein</topology>
    </subcellularLocation>
</comment>
<name>A0A267EGM9_9PLAT</name>
<keyword evidence="7" id="KW-0378">Hydrolase</keyword>
<evidence type="ECO:0000256" key="4">
    <source>
        <dbReference type="ARBA" id="ARBA00022553"/>
    </source>
</evidence>
<dbReference type="STRING" id="282301.A0A267EGM9"/>
<dbReference type="Pfam" id="PF01764">
    <property type="entry name" value="Lipase_3"/>
    <property type="match status" value="1"/>
</dbReference>
<feature type="region of interest" description="Disordered" evidence="15">
    <location>
        <begin position="547"/>
        <end position="587"/>
    </location>
</feature>
<dbReference type="GO" id="GO:0005886">
    <property type="term" value="C:plasma membrane"/>
    <property type="evidence" value="ECO:0007669"/>
    <property type="project" value="UniProtKB-SubCell"/>
</dbReference>
<evidence type="ECO:0000256" key="15">
    <source>
        <dbReference type="SAM" id="MobiDB-lite"/>
    </source>
</evidence>
<evidence type="ECO:0000256" key="3">
    <source>
        <dbReference type="ARBA" id="ARBA00022475"/>
    </source>
</evidence>
<keyword evidence="3" id="KW-1003">Cell membrane</keyword>
<protein>
    <recommendedName>
        <fullName evidence="14">sn-1-specific diacylglycerol lipase</fullName>
        <ecNumber evidence="14">3.1.1.116</ecNumber>
    </recommendedName>
</protein>
<dbReference type="InterPro" id="IPR002921">
    <property type="entry name" value="Fungal_lipase-type"/>
</dbReference>
<evidence type="ECO:0000256" key="12">
    <source>
        <dbReference type="ARBA" id="ARBA00023136"/>
    </source>
</evidence>
<feature type="domain" description="Fungal lipase-type" evidence="17">
    <location>
        <begin position="351"/>
        <end position="474"/>
    </location>
</feature>
<dbReference type="SUPFAM" id="SSF53474">
    <property type="entry name" value="alpha/beta-Hydrolases"/>
    <property type="match status" value="1"/>
</dbReference>
<dbReference type="EC" id="3.1.1.116" evidence="14"/>
<accession>A0A267EGM9</accession>
<evidence type="ECO:0000256" key="8">
    <source>
        <dbReference type="ARBA" id="ARBA00022837"/>
    </source>
</evidence>
<dbReference type="Proteomes" id="UP000215902">
    <property type="component" value="Unassembled WGS sequence"/>
</dbReference>
<evidence type="ECO:0000256" key="7">
    <source>
        <dbReference type="ARBA" id="ARBA00022801"/>
    </source>
</evidence>
<feature type="transmembrane region" description="Helical" evidence="16">
    <location>
        <begin position="415"/>
        <end position="434"/>
    </location>
</feature>
<keyword evidence="10 16" id="KW-1133">Transmembrane helix</keyword>
<dbReference type="PANTHER" id="PTHR45792:SF8">
    <property type="entry name" value="DIACYLGLYCEROL LIPASE-ALPHA"/>
    <property type="match status" value="1"/>
</dbReference>
<dbReference type="InterPro" id="IPR029058">
    <property type="entry name" value="AB_hydrolase_fold"/>
</dbReference>
<evidence type="ECO:0000256" key="10">
    <source>
        <dbReference type="ARBA" id="ARBA00022989"/>
    </source>
</evidence>
<feature type="transmembrane region" description="Helical" evidence="16">
    <location>
        <begin position="18"/>
        <end position="39"/>
    </location>
</feature>
<keyword evidence="6" id="KW-0479">Metal-binding</keyword>
<keyword evidence="5 16" id="KW-0812">Transmembrane</keyword>
<comment type="cofactor">
    <cofactor evidence="1">
        <name>Ca(2+)</name>
        <dbReference type="ChEBI" id="CHEBI:29108"/>
    </cofactor>
</comment>
<evidence type="ECO:0000259" key="17">
    <source>
        <dbReference type="Pfam" id="PF01764"/>
    </source>
</evidence>
<keyword evidence="9" id="KW-0442">Lipid degradation</keyword>
<dbReference type="InterPro" id="IPR052214">
    <property type="entry name" value="DAG_Lipase-Related"/>
</dbReference>
<evidence type="ECO:0000313" key="19">
    <source>
        <dbReference type="Proteomes" id="UP000215902"/>
    </source>
</evidence>
<proteinExistence type="predicted"/>
<feature type="compositionally biased region" description="Low complexity" evidence="15">
    <location>
        <begin position="558"/>
        <end position="570"/>
    </location>
</feature>
<evidence type="ECO:0000256" key="13">
    <source>
        <dbReference type="ARBA" id="ARBA00024531"/>
    </source>
</evidence>
<organism evidence="18 19">
    <name type="scientific">Macrostomum lignano</name>
    <dbReference type="NCBI Taxonomy" id="282301"/>
    <lineage>
        <taxon>Eukaryota</taxon>
        <taxon>Metazoa</taxon>
        <taxon>Spiralia</taxon>
        <taxon>Lophotrochozoa</taxon>
        <taxon>Platyhelminthes</taxon>
        <taxon>Rhabditophora</taxon>
        <taxon>Macrostomorpha</taxon>
        <taxon>Macrostomida</taxon>
        <taxon>Macrostomidae</taxon>
        <taxon>Macrostomum</taxon>
    </lineage>
</organism>
<dbReference type="GO" id="GO:0019369">
    <property type="term" value="P:arachidonate metabolic process"/>
    <property type="evidence" value="ECO:0007669"/>
    <property type="project" value="TreeGrafter"/>
</dbReference>
<evidence type="ECO:0000256" key="16">
    <source>
        <dbReference type="SAM" id="Phobius"/>
    </source>
</evidence>
<dbReference type="Gene3D" id="3.40.50.1820">
    <property type="entry name" value="alpha/beta hydrolase"/>
    <property type="match status" value="1"/>
</dbReference>
<evidence type="ECO:0000256" key="6">
    <source>
        <dbReference type="ARBA" id="ARBA00022723"/>
    </source>
</evidence>
<sequence>MPYMHFAGRKWRVSSDDFLFPFLLSSVIEFFWLMMLVVFLASHDQWAFACVGGDQLRAFYALAIALTSLKFLHACLLAWQSGRGTIRQERKRRYVPILLWFHLLFNLPISLLLYGYGFYLAFKPYDCSLQTVIIARCVCLVGFAVACLSLSAAFFMTLGPCFSFTEPNDSGGTCSFSFLSPDFWSRLVSFLCCTRYDETTRHAFENVHRILLAYFHEYDLTPSDLALGVLLLNRRHLDIIVTAPPAVPPDSEADWCSLEQLQYYVKYANACYGWPLEVFNNPCLCCCTMGPHCAPCSCCRHNRTGIWGCDLAAVIHQTGLTEAQILYYDFRAEVNQAAFYLARDDERKCIVLGVRGTLSLSDALTDLQVAMVQVDQAAPAYQAHAGIVQCARAINAKVSESVLQAAMEENPDYRLVVVGHSLGAGVAALLGYLLRRKYPRLVCYCYSPPLQVVTPEFAEHCKQFVCCCSLGEDLFSHMNITNINDFQDRLLCALYNCDKPKFREFLSSLATLGSVGSDASGASSVGVGASSVGVGARIAGYASIPSRGYSDDDDEASPVDGPGPAAAALAAPPPSATEVDSPASARPGDSLLCQAKRAFRVANDNSLLSDDGNAAAADADPATQRRASDLLAQASLHSCFYSSQPVAVFPGWMLHLVETRSPAARRYAQLRDSQAASSANCPALAAVWSSPEYFCQLQLTRASLAQHLPHSVTAALHRLEAVTPPSVAA</sequence>
<dbReference type="AlphaFoldDB" id="A0A267EGM9"/>
<evidence type="ECO:0000256" key="1">
    <source>
        <dbReference type="ARBA" id="ARBA00001913"/>
    </source>
</evidence>
<dbReference type="GO" id="GO:0046340">
    <property type="term" value="P:diacylglycerol catabolic process"/>
    <property type="evidence" value="ECO:0007669"/>
    <property type="project" value="TreeGrafter"/>
</dbReference>
<dbReference type="CDD" id="cd00519">
    <property type="entry name" value="Lipase_3"/>
    <property type="match status" value="1"/>
</dbReference>
<dbReference type="GO" id="GO:0046872">
    <property type="term" value="F:metal ion binding"/>
    <property type="evidence" value="ECO:0007669"/>
    <property type="project" value="UniProtKB-KW"/>
</dbReference>
<dbReference type="EMBL" id="NIVC01002124">
    <property type="protein sequence ID" value="PAA60683.1"/>
    <property type="molecule type" value="Genomic_DNA"/>
</dbReference>
<evidence type="ECO:0000256" key="5">
    <source>
        <dbReference type="ARBA" id="ARBA00022692"/>
    </source>
</evidence>
<reference evidence="18 19" key="1">
    <citation type="submission" date="2017-06" db="EMBL/GenBank/DDBJ databases">
        <title>A platform for efficient transgenesis in Macrostomum lignano, a flatworm model organism for stem cell research.</title>
        <authorList>
            <person name="Berezikov E."/>
        </authorList>
    </citation>
    <scope>NUCLEOTIDE SEQUENCE [LARGE SCALE GENOMIC DNA]</scope>
    <source>
        <strain evidence="18">DV1</strain>
        <tissue evidence="18">Whole organism</tissue>
    </source>
</reference>
<comment type="catalytic activity">
    <reaction evidence="13">
        <text>a 1,2-diacyl-sn-glycerol + H2O = a 2-acylglycerol + a fatty acid + H(+)</text>
        <dbReference type="Rhea" id="RHEA:33275"/>
        <dbReference type="ChEBI" id="CHEBI:15377"/>
        <dbReference type="ChEBI" id="CHEBI:15378"/>
        <dbReference type="ChEBI" id="CHEBI:17389"/>
        <dbReference type="ChEBI" id="CHEBI:17815"/>
        <dbReference type="ChEBI" id="CHEBI:28868"/>
        <dbReference type="EC" id="3.1.1.116"/>
    </reaction>
    <physiologicalReaction direction="left-to-right" evidence="13">
        <dbReference type="Rhea" id="RHEA:33276"/>
    </physiologicalReaction>
</comment>
<keyword evidence="19" id="KW-1185">Reference proteome</keyword>
<keyword evidence="8" id="KW-0106">Calcium</keyword>
<feature type="transmembrane region" description="Helical" evidence="16">
    <location>
        <begin position="133"/>
        <end position="155"/>
    </location>
</feature>
<evidence type="ECO:0000256" key="11">
    <source>
        <dbReference type="ARBA" id="ARBA00023098"/>
    </source>
</evidence>
<comment type="caution">
    <text evidence="18">The sequence shown here is derived from an EMBL/GenBank/DDBJ whole genome shotgun (WGS) entry which is preliminary data.</text>
</comment>
<evidence type="ECO:0000256" key="2">
    <source>
        <dbReference type="ARBA" id="ARBA00004651"/>
    </source>
</evidence>
<evidence type="ECO:0000256" key="9">
    <source>
        <dbReference type="ARBA" id="ARBA00022963"/>
    </source>
</evidence>
<dbReference type="GO" id="GO:0016298">
    <property type="term" value="F:lipase activity"/>
    <property type="evidence" value="ECO:0007669"/>
    <property type="project" value="TreeGrafter"/>
</dbReference>
<evidence type="ECO:0000256" key="14">
    <source>
        <dbReference type="ARBA" id="ARBA00026104"/>
    </source>
</evidence>
<dbReference type="PANTHER" id="PTHR45792">
    <property type="entry name" value="DIACYLGLYCEROL LIPASE HOMOLOG-RELATED"/>
    <property type="match status" value="1"/>
</dbReference>
<feature type="transmembrane region" description="Helical" evidence="16">
    <location>
        <begin position="59"/>
        <end position="79"/>
    </location>
</feature>
<gene>
    <name evidence="18" type="ORF">BOX15_Mlig000541g4</name>
</gene>
<keyword evidence="11" id="KW-0443">Lipid metabolism</keyword>
<dbReference type="OrthoDB" id="438440at2759"/>
<keyword evidence="12 16" id="KW-0472">Membrane</keyword>
<keyword evidence="4" id="KW-0597">Phosphoprotein</keyword>
<evidence type="ECO:0000313" key="18">
    <source>
        <dbReference type="EMBL" id="PAA60683.1"/>
    </source>
</evidence>